<evidence type="ECO:0000313" key="1">
    <source>
        <dbReference type="EMBL" id="PEH70885.1"/>
    </source>
</evidence>
<dbReference type="EMBL" id="PDDV01000015">
    <property type="protein sequence ID" value="PEH70885.1"/>
    <property type="molecule type" value="Genomic_DNA"/>
</dbReference>
<dbReference type="InterPro" id="IPR036388">
    <property type="entry name" value="WH-like_DNA-bd_sf"/>
</dbReference>
<dbReference type="GO" id="GO:0003677">
    <property type="term" value="F:DNA binding"/>
    <property type="evidence" value="ECO:0007669"/>
    <property type="project" value="InterPro"/>
</dbReference>
<evidence type="ECO:0000313" key="2">
    <source>
        <dbReference type="Proteomes" id="UP000219788"/>
    </source>
</evidence>
<dbReference type="STRING" id="636.AAW15_01940"/>
<dbReference type="AlphaFoldDB" id="A0A2A7TXQ0"/>
<dbReference type="RefSeq" id="WP_098143581.1">
    <property type="nucleotide sequence ID" value="NZ_PDDV01000015.1"/>
</dbReference>
<accession>A0A2A7TXQ0</accession>
<comment type="caution">
    <text evidence="1">The sequence shown here is derived from an EMBL/GenBank/DDBJ whole genome shotgun (WGS) entry which is preliminary data.</text>
</comment>
<dbReference type="GO" id="GO:0006355">
    <property type="term" value="P:regulation of DNA-templated transcription"/>
    <property type="evidence" value="ECO:0007669"/>
    <property type="project" value="InterPro"/>
</dbReference>
<dbReference type="InterPro" id="IPR016032">
    <property type="entry name" value="Sig_transdc_resp-reg_C-effctor"/>
</dbReference>
<organism evidence="1 2">
    <name type="scientific">Edwardsiella tarda</name>
    <dbReference type="NCBI Taxonomy" id="636"/>
    <lineage>
        <taxon>Bacteria</taxon>
        <taxon>Pseudomonadati</taxon>
        <taxon>Pseudomonadota</taxon>
        <taxon>Gammaproteobacteria</taxon>
        <taxon>Enterobacterales</taxon>
        <taxon>Hafniaceae</taxon>
        <taxon>Edwardsiella</taxon>
    </lineage>
</organism>
<dbReference type="Proteomes" id="UP000219788">
    <property type="component" value="Unassembled WGS sequence"/>
</dbReference>
<dbReference type="OrthoDB" id="6631123at2"/>
<gene>
    <name evidence="1" type="ORF">CRM76_19830</name>
</gene>
<protein>
    <submittedName>
        <fullName evidence="1">Uncharacterized protein</fullName>
    </submittedName>
</protein>
<proteinExistence type="predicted"/>
<reference evidence="2" key="1">
    <citation type="submission" date="2017-09" db="EMBL/GenBank/DDBJ databases">
        <title>FDA dAtabase for Regulatory Grade micrObial Sequences (FDA-ARGOS): Supporting development and validation of Infectious Disease Dx tests.</title>
        <authorList>
            <person name="Goldberg B."/>
            <person name="Campos J."/>
            <person name="Tallon L."/>
            <person name="Sadzewicz L."/>
            <person name="Ott S."/>
            <person name="Zhao X."/>
            <person name="Nagaraj S."/>
            <person name="Vavikolanu K."/>
            <person name="Aluvathingal J."/>
            <person name="Nadendla S."/>
            <person name="Geyer C."/>
            <person name="Sichtig H."/>
        </authorList>
    </citation>
    <scope>NUCLEOTIDE SEQUENCE [LARGE SCALE GENOMIC DNA]</scope>
    <source>
        <strain evidence="2">FDAARGOS_370</strain>
    </source>
</reference>
<dbReference type="SUPFAM" id="SSF46894">
    <property type="entry name" value="C-terminal effector domain of the bipartite response regulators"/>
    <property type="match status" value="1"/>
</dbReference>
<sequence length="374" mass="42427">MVLIVSLVGLFLSSFWAVLMELSQRQIREKSVTAVNGAWRTPACIKHLGVLPLDLSVAWWGLYKNAPITRVDVALAFRISPRQAGKLLDSLSLIDSIVCQPGWQTVDCGYKQFTVRILQVDGRQTVPEPQGQLEEMTRPALSISISRKEWQSTCLSPAKRARVNQPSLCIIESCAYTREALRHVLSAETNQLYLFSDTHCFYEHYASLAISHLLISPSFKSIGDSLALLRWLCSQRAAPHIAVMPDRQVHSLTMALLRGHFPLFGKNWEIKKLYGEMAIWLNEPEPQQHGFIPEEAVDTLTDFEWETIYSTMKSIPLQKVAERRGVNVKAVYARRQKALRKIGVFDTRTFRQLLNFCSNKSIISRMPDEGVLLT</sequence>
<name>A0A2A7TXQ0_EDWTA</name>
<dbReference type="Gene3D" id="1.10.10.10">
    <property type="entry name" value="Winged helix-like DNA-binding domain superfamily/Winged helix DNA-binding domain"/>
    <property type="match status" value="1"/>
</dbReference>